<keyword evidence="4 7" id="KW-0812">Transmembrane</keyword>
<keyword evidence="6 7" id="KW-0472">Membrane</keyword>
<dbReference type="GO" id="GO:0015109">
    <property type="term" value="F:chromate transmembrane transporter activity"/>
    <property type="evidence" value="ECO:0007669"/>
    <property type="project" value="InterPro"/>
</dbReference>
<dbReference type="PANTHER" id="PTHR43663:SF1">
    <property type="entry name" value="CHROMATE TRANSPORTER"/>
    <property type="match status" value="1"/>
</dbReference>
<comment type="caution">
    <text evidence="8">The sequence shown here is derived from an EMBL/GenBank/DDBJ whole genome shotgun (WGS) entry which is preliminary data.</text>
</comment>
<evidence type="ECO:0000313" key="9">
    <source>
        <dbReference type="Proteomes" id="UP000824250"/>
    </source>
</evidence>
<keyword evidence="5 7" id="KW-1133">Transmembrane helix</keyword>
<dbReference type="Pfam" id="PF02417">
    <property type="entry name" value="Chromate_transp"/>
    <property type="match status" value="1"/>
</dbReference>
<dbReference type="AlphaFoldDB" id="A0A9D1D5W7"/>
<evidence type="ECO:0000256" key="5">
    <source>
        <dbReference type="ARBA" id="ARBA00022989"/>
    </source>
</evidence>
<comment type="subcellular location">
    <subcellularLocation>
        <location evidence="1">Cell membrane</location>
        <topology evidence="1">Multi-pass membrane protein</topology>
    </subcellularLocation>
</comment>
<feature type="transmembrane region" description="Helical" evidence="7">
    <location>
        <begin position="167"/>
        <end position="186"/>
    </location>
</feature>
<dbReference type="EMBL" id="DVGC01000040">
    <property type="protein sequence ID" value="HIR05758.1"/>
    <property type="molecule type" value="Genomic_DNA"/>
</dbReference>
<name>A0A9D1D5W7_9FIRM</name>
<reference evidence="8" key="1">
    <citation type="submission" date="2020-10" db="EMBL/GenBank/DDBJ databases">
        <authorList>
            <person name="Gilroy R."/>
        </authorList>
    </citation>
    <scope>NUCLEOTIDE SEQUENCE</scope>
    <source>
        <strain evidence="8">CHK180-2868</strain>
    </source>
</reference>
<dbReference type="InterPro" id="IPR052518">
    <property type="entry name" value="CHR_Transporter"/>
</dbReference>
<evidence type="ECO:0000313" key="8">
    <source>
        <dbReference type="EMBL" id="HIR05758.1"/>
    </source>
</evidence>
<evidence type="ECO:0000256" key="3">
    <source>
        <dbReference type="ARBA" id="ARBA00022475"/>
    </source>
</evidence>
<proteinExistence type="inferred from homology"/>
<organism evidence="8 9">
    <name type="scientific">Candidatus Copromonas faecavium</name>
    <name type="common">nom. illeg.</name>
    <dbReference type="NCBI Taxonomy" id="2840740"/>
    <lineage>
        <taxon>Bacteria</taxon>
        <taxon>Bacillati</taxon>
        <taxon>Bacillota</taxon>
        <taxon>Clostridia</taxon>
        <taxon>Lachnospirales</taxon>
        <taxon>Lachnospiraceae</taxon>
        <taxon>Candidatus Copromonas (nom. illeg.)</taxon>
    </lineage>
</organism>
<feature type="transmembrane region" description="Helical" evidence="7">
    <location>
        <begin position="77"/>
        <end position="99"/>
    </location>
</feature>
<feature type="transmembrane region" description="Helical" evidence="7">
    <location>
        <begin position="143"/>
        <end position="161"/>
    </location>
</feature>
<dbReference type="PANTHER" id="PTHR43663">
    <property type="entry name" value="CHROMATE TRANSPORT PROTEIN-RELATED"/>
    <property type="match status" value="1"/>
</dbReference>
<gene>
    <name evidence="8" type="ORF">IAB28_07310</name>
</gene>
<reference evidence="8" key="2">
    <citation type="journal article" date="2021" name="PeerJ">
        <title>Extensive microbial diversity within the chicken gut microbiome revealed by metagenomics and culture.</title>
        <authorList>
            <person name="Gilroy R."/>
            <person name="Ravi A."/>
            <person name="Getino M."/>
            <person name="Pursley I."/>
            <person name="Horton D.L."/>
            <person name="Alikhan N.F."/>
            <person name="Baker D."/>
            <person name="Gharbi K."/>
            <person name="Hall N."/>
            <person name="Watson M."/>
            <person name="Adriaenssens E.M."/>
            <person name="Foster-Nyarko E."/>
            <person name="Jarju S."/>
            <person name="Secka A."/>
            <person name="Antonio M."/>
            <person name="Oren A."/>
            <person name="Chaudhuri R.R."/>
            <person name="La Ragione R."/>
            <person name="Hildebrand F."/>
            <person name="Pallen M.J."/>
        </authorList>
    </citation>
    <scope>NUCLEOTIDE SEQUENCE</scope>
    <source>
        <strain evidence="8">CHK180-2868</strain>
    </source>
</reference>
<sequence length="189" mass="20228">MIYLELFKTFFLIGMFSFGGGMANMELIRSRVVTDHGWLTNTEFTDIISISEMTPGPLGINIASFVGTRTAGIGGTVAATFAYVLPSLVIVLIMARIYYKYRNLDAVKGVLNGLHPAVAAMVLAAAVKLVANAWWGGIELASLENTDPIAVILAIVFLILLQKKKLGPVQSILCSGVCGAVLYGAFQIL</sequence>
<dbReference type="InterPro" id="IPR003370">
    <property type="entry name" value="Chromate_transpt"/>
</dbReference>
<evidence type="ECO:0000256" key="4">
    <source>
        <dbReference type="ARBA" id="ARBA00022692"/>
    </source>
</evidence>
<feature type="transmembrane region" description="Helical" evidence="7">
    <location>
        <begin position="6"/>
        <end position="23"/>
    </location>
</feature>
<dbReference type="GO" id="GO:0005886">
    <property type="term" value="C:plasma membrane"/>
    <property type="evidence" value="ECO:0007669"/>
    <property type="project" value="UniProtKB-SubCell"/>
</dbReference>
<evidence type="ECO:0000256" key="2">
    <source>
        <dbReference type="ARBA" id="ARBA00005262"/>
    </source>
</evidence>
<evidence type="ECO:0000256" key="7">
    <source>
        <dbReference type="SAM" id="Phobius"/>
    </source>
</evidence>
<comment type="similarity">
    <text evidence="2">Belongs to the chromate ion transporter (CHR) (TC 2.A.51) family.</text>
</comment>
<evidence type="ECO:0000256" key="6">
    <source>
        <dbReference type="ARBA" id="ARBA00023136"/>
    </source>
</evidence>
<feature type="transmembrane region" description="Helical" evidence="7">
    <location>
        <begin position="111"/>
        <end position="131"/>
    </location>
</feature>
<protein>
    <submittedName>
        <fullName evidence="8">Chromate transporter</fullName>
    </submittedName>
</protein>
<accession>A0A9D1D5W7</accession>
<keyword evidence="3" id="KW-1003">Cell membrane</keyword>
<evidence type="ECO:0000256" key="1">
    <source>
        <dbReference type="ARBA" id="ARBA00004651"/>
    </source>
</evidence>
<dbReference type="Proteomes" id="UP000824250">
    <property type="component" value="Unassembled WGS sequence"/>
</dbReference>